<proteinExistence type="predicted"/>
<dbReference type="Proteomes" id="UP000053237">
    <property type="component" value="Unassembled WGS sequence"/>
</dbReference>
<sequence length="111" mass="13124">MGYAINELIRHLKQELPEFCLGGCRLIFATNFHLSWINILNLIPQFFFIFCHGKLLDLIFESRPHMFDWVQAWGIWWPIQLFNASFIPPFLEGIASMNWSTIFPLTLDHRA</sequence>
<dbReference type="AlphaFoldDB" id="A0A024G2C2"/>
<keyword evidence="2" id="KW-1185">Reference proteome</keyword>
<reference evidence="1 2" key="1">
    <citation type="submission" date="2012-05" db="EMBL/GenBank/DDBJ databases">
        <title>Recombination and specialization in a pathogen metapopulation.</title>
        <authorList>
            <person name="Gardiner A."/>
            <person name="Kemen E."/>
            <person name="Schultz-Larsen T."/>
            <person name="MacLean D."/>
            <person name="Van Oosterhout C."/>
            <person name="Jones J.D.G."/>
        </authorList>
    </citation>
    <scope>NUCLEOTIDE SEQUENCE [LARGE SCALE GENOMIC DNA]</scope>
    <source>
        <strain evidence="1 2">Ac Nc2</strain>
    </source>
</reference>
<comment type="caution">
    <text evidence="1">The sequence shown here is derived from an EMBL/GenBank/DDBJ whole genome shotgun (WGS) entry which is preliminary data.</text>
</comment>
<protein>
    <submittedName>
        <fullName evidence="1">Uncharacterized protein</fullName>
    </submittedName>
</protein>
<gene>
    <name evidence="1" type="ORF">BN9_017820</name>
</gene>
<accession>A0A024G2C2</accession>
<name>A0A024G2C2_9STRA</name>
<dbReference type="EMBL" id="CAIX01000013">
    <property type="protein sequence ID" value="CCI40998.1"/>
    <property type="molecule type" value="Genomic_DNA"/>
</dbReference>
<evidence type="ECO:0000313" key="1">
    <source>
        <dbReference type="EMBL" id="CCI40998.1"/>
    </source>
</evidence>
<dbReference type="InParanoid" id="A0A024G2C2"/>
<organism evidence="1 2">
    <name type="scientific">Albugo candida</name>
    <dbReference type="NCBI Taxonomy" id="65357"/>
    <lineage>
        <taxon>Eukaryota</taxon>
        <taxon>Sar</taxon>
        <taxon>Stramenopiles</taxon>
        <taxon>Oomycota</taxon>
        <taxon>Peronosporomycetes</taxon>
        <taxon>Albuginales</taxon>
        <taxon>Albuginaceae</taxon>
        <taxon>Albugo</taxon>
    </lineage>
</organism>
<evidence type="ECO:0000313" key="2">
    <source>
        <dbReference type="Proteomes" id="UP000053237"/>
    </source>
</evidence>